<dbReference type="PROSITE" id="PS50297">
    <property type="entry name" value="ANK_REP_REGION"/>
    <property type="match status" value="2"/>
</dbReference>
<dbReference type="PANTHER" id="PTHR24171">
    <property type="entry name" value="ANKYRIN REPEAT DOMAIN-CONTAINING PROTEIN 39-RELATED"/>
    <property type="match status" value="1"/>
</dbReference>
<feature type="repeat" description="ANK" evidence="3">
    <location>
        <begin position="174"/>
        <end position="208"/>
    </location>
</feature>
<dbReference type="Pfam" id="PF12796">
    <property type="entry name" value="Ank_2"/>
    <property type="match status" value="1"/>
</dbReference>
<dbReference type="InterPro" id="IPR036770">
    <property type="entry name" value="Ankyrin_rpt-contain_sf"/>
</dbReference>
<feature type="compositionally biased region" description="Acidic residues" evidence="5">
    <location>
        <begin position="534"/>
        <end position="546"/>
    </location>
</feature>
<feature type="compositionally biased region" description="Basic and acidic residues" evidence="5">
    <location>
        <begin position="521"/>
        <end position="533"/>
    </location>
</feature>
<dbReference type="EMBL" id="HBIJ01010206">
    <property type="protein sequence ID" value="CAE0366322.1"/>
    <property type="molecule type" value="Transcribed_RNA"/>
</dbReference>
<feature type="repeat" description="ANK" evidence="3">
    <location>
        <begin position="108"/>
        <end position="140"/>
    </location>
</feature>
<keyword evidence="4" id="KW-0175">Coiled coil</keyword>
<evidence type="ECO:0000256" key="2">
    <source>
        <dbReference type="ARBA" id="ARBA00023043"/>
    </source>
</evidence>
<reference evidence="6" key="1">
    <citation type="submission" date="2021-01" db="EMBL/GenBank/DDBJ databases">
        <authorList>
            <person name="Corre E."/>
            <person name="Pelletier E."/>
            <person name="Niang G."/>
            <person name="Scheremetjew M."/>
            <person name="Finn R."/>
            <person name="Kale V."/>
            <person name="Holt S."/>
            <person name="Cochrane G."/>
            <person name="Meng A."/>
            <person name="Brown T."/>
            <person name="Cohen L."/>
        </authorList>
    </citation>
    <scope>NUCLEOTIDE SEQUENCE</scope>
    <source>
        <strain evidence="6">CCMP1510</strain>
    </source>
</reference>
<evidence type="ECO:0000256" key="5">
    <source>
        <dbReference type="SAM" id="MobiDB-lite"/>
    </source>
</evidence>
<protein>
    <submittedName>
        <fullName evidence="6">Uncharacterized protein</fullName>
    </submittedName>
</protein>
<dbReference type="SMART" id="SM00248">
    <property type="entry name" value="ANK"/>
    <property type="match status" value="4"/>
</dbReference>
<feature type="compositionally biased region" description="Acidic residues" evidence="5">
    <location>
        <begin position="634"/>
        <end position="644"/>
    </location>
</feature>
<evidence type="ECO:0000313" key="6">
    <source>
        <dbReference type="EMBL" id="CAE0366321.1"/>
    </source>
</evidence>
<feature type="coiled-coil region" evidence="4">
    <location>
        <begin position="471"/>
        <end position="510"/>
    </location>
</feature>
<dbReference type="PROSITE" id="PS50088">
    <property type="entry name" value="ANK_REPEAT"/>
    <property type="match status" value="4"/>
</dbReference>
<evidence type="ECO:0000256" key="4">
    <source>
        <dbReference type="SAM" id="Coils"/>
    </source>
</evidence>
<accession>A0A6S8CNB0</accession>
<dbReference type="PANTHER" id="PTHR24171:SF9">
    <property type="entry name" value="ANKYRIN REPEAT DOMAIN-CONTAINING PROTEIN 39"/>
    <property type="match status" value="1"/>
</dbReference>
<keyword evidence="2 3" id="KW-0040">ANK repeat</keyword>
<dbReference type="Gene3D" id="1.25.40.20">
    <property type="entry name" value="Ankyrin repeat-containing domain"/>
    <property type="match status" value="2"/>
</dbReference>
<feature type="repeat" description="ANK" evidence="3">
    <location>
        <begin position="141"/>
        <end position="173"/>
    </location>
</feature>
<keyword evidence="1" id="KW-0677">Repeat</keyword>
<dbReference type="InterPro" id="IPR002110">
    <property type="entry name" value="Ankyrin_rpt"/>
</dbReference>
<organism evidence="6">
    <name type="scientific">Aureoumbra lagunensis</name>
    <dbReference type="NCBI Taxonomy" id="44058"/>
    <lineage>
        <taxon>Eukaryota</taxon>
        <taxon>Sar</taxon>
        <taxon>Stramenopiles</taxon>
        <taxon>Ochrophyta</taxon>
        <taxon>Pelagophyceae</taxon>
        <taxon>Pelagomonadales</taxon>
        <taxon>Aureoumbra</taxon>
    </lineage>
</organism>
<dbReference type="Pfam" id="PF00023">
    <property type="entry name" value="Ank"/>
    <property type="match status" value="1"/>
</dbReference>
<feature type="compositionally biased region" description="Basic and acidic residues" evidence="5">
    <location>
        <begin position="645"/>
        <end position="662"/>
    </location>
</feature>
<gene>
    <name evidence="6" type="ORF">ALAG00032_LOCUS7065</name>
    <name evidence="7" type="ORF">ALAG00032_LOCUS7066</name>
</gene>
<evidence type="ECO:0000256" key="3">
    <source>
        <dbReference type="PROSITE-ProRule" id="PRU00023"/>
    </source>
</evidence>
<sequence length="662" mass="73585">MTSEAASYLSEYFCRKTDQQEALVDEELSEENINEAQEVLWRVCRGIEPIAALSRIEKDEYDVEAIEPLSGWRALHLAVGISGNAAIATMLLVEMGADPNSRSTESTGLRSPLHVAAACGHYQSCDVLLKHNARSGARTTDGRTALHLAAESDSFETLKLMVRASKEIDPRDDMGRTPLHLACANQVASVDAVQLLLQRGAQPDAVDAQGRIPLDILKKVVQKSAIIRTIAKLLGGTLDESQSDLLENKSDDKEKQIWILITKENTPKMLETSERKVALFISARSALDWYQKQMLNMKKPPMIPARVTNIHKLQSQVPTERIFYQEEDDDDDDPHMTDFVRKTKAEKQAEEETSKIRYIVQQKQQKLQLLKTQIAETSRKAKTCNAKSISLNDECQKLEELVTSLHTELRSSKLGSQIVDAALDLAATGHPAAVTNDPQRLATAAAHHLAYKRRLAILLSQADAAVAAAKLADAKLEAELQAKKLLELQHQEEQRQLQAQQEALAQKQDMQQQSTISIATSKKETISEPRVEVLDDSDDSSSEDDTFNLQELETQLKAAGVRKHAKVARHLNDQELSWTQMLAVYRKGGSDAIHRTLLPLGLKAGAISSIDLHLSACISEQRQQTTPSFNIIADDNEEEEEEEDKLDRAKETDDGVTTHDHN</sequence>
<feature type="region of interest" description="Disordered" evidence="5">
    <location>
        <begin position="625"/>
        <end position="662"/>
    </location>
</feature>
<feature type="repeat" description="ANK" evidence="3">
    <location>
        <begin position="70"/>
        <end position="104"/>
    </location>
</feature>
<evidence type="ECO:0000256" key="1">
    <source>
        <dbReference type="ARBA" id="ARBA00022737"/>
    </source>
</evidence>
<name>A0A6S8CNB0_9STRA</name>
<proteinExistence type="predicted"/>
<dbReference type="EMBL" id="HBIJ01010204">
    <property type="protein sequence ID" value="CAE0366321.1"/>
    <property type="molecule type" value="Transcribed_RNA"/>
</dbReference>
<evidence type="ECO:0000313" key="7">
    <source>
        <dbReference type="EMBL" id="CAE0366322.1"/>
    </source>
</evidence>
<dbReference type="SUPFAM" id="SSF48403">
    <property type="entry name" value="Ankyrin repeat"/>
    <property type="match status" value="1"/>
</dbReference>
<feature type="region of interest" description="Disordered" evidence="5">
    <location>
        <begin position="517"/>
        <end position="546"/>
    </location>
</feature>
<dbReference type="AlphaFoldDB" id="A0A6S8CNB0"/>